<keyword evidence="7" id="KW-0131">Cell cycle</keyword>
<evidence type="ECO:0000256" key="4">
    <source>
        <dbReference type="ARBA" id="ARBA00022618"/>
    </source>
</evidence>
<feature type="compositionally biased region" description="Polar residues" evidence="9">
    <location>
        <begin position="1857"/>
        <end position="1874"/>
    </location>
</feature>
<accession>A0ABM5ISA8</accession>
<dbReference type="Gene3D" id="1.25.10.10">
    <property type="entry name" value="Leucine-rich Repeat Variant"/>
    <property type="match status" value="1"/>
</dbReference>
<dbReference type="PANTHER" id="PTHR14418">
    <property type="entry name" value="CONDENSIN COMPLEX SUBUNIT 3-RELATED"/>
    <property type="match status" value="1"/>
</dbReference>
<dbReference type="InterPro" id="IPR016024">
    <property type="entry name" value="ARM-type_fold"/>
</dbReference>
<comment type="similarity">
    <text evidence="2">Belongs to the CND3 (condensin subunit 3) family.</text>
</comment>
<keyword evidence="12" id="KW-1185">Reference proteome</keyword>
<evidence type="ECO:0000313" key="11">
    <source>
        <dbReference type="EnsemblMetazoa" id="XP_028140444.2"/>
    </source>
</evidence>
<feature type="coiled-coil region" evidence="8">
    <location>
        <begin position="474"/>
        <end position="529"/>
    </location>
</feature>
<feature type="compositionally biased region" description="Low complexity" evidence="9">
    <location>
        <begin position="1925"/>
        <end position="1943"/>
    </location>
</feature>
<evidence type="ECO:0000256" key="3">
    <source>
        <dbReference type="ARBA" id="ARBA00022454"/>
    </source>
</evidence>
<evidence type="ECO:0000256" key="9">
    <source>
        <dbReference type="SAM" id="MobiDB-lite"/>
    </source>
</evidence>
<feature type="compositionally biased region" description="Basic and acidic residues" evidence="9">
    <location>
        <begin position="1756"/>
        <end position="1766"/>
    </location>
</feature>
<feature type="compositionally biased region" description="Polar residues" evidence="9">
    <location>
        <begin position="1117"/>
        <end position="1134"/>
    </location>
</feature>
<feature type="compositionally biased region" description="Polar residues" evidence="9">
    <location>
        <begin position="1447"/>
        <end position="1470"/>
    </location>
</feature>
<feature type="compositionally biased region" description="Polar residues" evidence="9">
    <location>
        <begin position="1194"/>
        <end position="1212"/>
    </location>
</feature>
<dbReference type="InterPro" id="IPR025977">
    <property type="entry name" value="Cnd3_C"/>
</dbReference>
<comment type="subcellular location">
    <subcellularLocation>
        <location evidence="1">Chromosome</location>
    </subcellularLocation>
</comment>
<dbReference type="Proteomes" id="UP001652700">
    <property type="component" value="Unplaced"/>
</dbReference>
<evidence type="ECO:0000259" key="10">
    <source>
        <dbReference type="Pfam" id="PF12719"/>
    </source>
</evidence>
<dbReference type="InterPro" id="IPR011989">
    <property type="entry name" value="ARM-like"/>
</dbReference>
<feature type="compositionally biased region" description="Polar residues" evidence="9">
    <location>
        <begin position="1141"/>
        <end position="1151"/>
    </location>
</feature>
<feature type="compositionally biased region" description="Basic and acidic residues" evidence="9">
    <location>
        <begin position="1368"/>
        <end position="1378"/>
    </location>
</feature>
<feature type="compositionally biased region" description="Low complexity" evidence="9">
    <location>
        <begin position="917"/>
        <end position="932"/>
    </location>
</feature>
<dbReference type="SUPFAM" id="SSF48371">
    <property type="entry name" value="ARM repeat"/>
    <property type="match status" value="1"/>
</dbReference>
<evidence type="ECO:0000256" key="7">
    <source>
        <dbReference type="ARBA" id="ARBA00023306"/>
    </source>
</evidence>
<feature type="compositionally biased region" description="Low complexity" evidence="9">
    <location>
        <begin position="1242"/>
        <end position="1298"/>
    </location>
</feature>
<organism evidence="11 12">
    <name type="scientific">Diabrotica virgifera virgifera</name>
    <name type="common">western corn rootworm</name>
    <dbReference type="NCBI Taxonomy" id="50390"/>
    <lineage>
        <taxon>Eukaryota</taxon>
        <taxon>Metazoa</taxon>
        <taxon>Ecdysozoa</taxon>
        <taxon>Arthropoda</taxon>
        <taxon>Hexapoda</taxon>
        <taxon>Insecta</taxon>
        <taxon>Pterygota</taxon>
        <taxon>Neoptera</taxon>
        <taxon>Endopterygota</taxon>
        <taxon>Coleoptera</taxon>
        <taxon>Polyphaga</taxon>
        <taxon>Cucujiformia</taxon>
        <taxon>Chrysomeloidea</taxon>
        <taxon>Chrysomelidae</taxon>
        <taxon>Galerucinae</taxon>
        <taxon>Diabroticina</taxon>
        <taxon>Diabroticites</taxon>
        <taxon>Diabrotica</taxon>
    </lineage>
</organism>
<evidence type="ECO:0000256" key="8">
    <source>
        <dbReference type="SAM" id="Coils"/>
    </source>
</evidence>
<feature type="compositionally biased region" description="Basic and acidic residues" evidence="9">
    <location>
        <begin position="1107"/>
        <end position="1116"/>
    </location>
</feature>
<feature type="coiled-coil region" evidence="8">
    <location>
        <begin position="414"/>
        <end position="441"/>
    </location>
</feature>
<feature type="compositionally biased region" description="Basic and acidic residues" evidence="9">
    <location>
        <begin position="1010"/>
        <end position="1040"/>
    </location>
</feature>
<protein>
    <recommendedName>
        <fullName evidence="10">Nuclear condensin complex subunit 3 C-terminal domain-containing protein</fullName>
    </recommendedName>
</protein>
<feature type="region of interest" description="Disordered" evidence="9">
    <location>
        <begin position="1964"/>
        <end position="1999"/>
    </location>
</feature>
<dbReference type="InterPro" id="IPR027165">
    <property type="entry name" value="CND3"/>
</dbReference>
<keyword evidence="6" id="KW-0226">DNA condensation</keyword>
<feature type="compositionally biased region" description="Polar residues" evidence="9">
    <location>
        <begin position="1171"/>
        <end position="1185"/>
    </location>
</feature>
<evidence type="ECO:0000256" key="1">
    <source>
        <dbReference type="ARBA" id="ARBA00004286"/>
    </source>
</evidence>
<feature type="compositionally biased region" description="Polar residues" evidence="9">
    <location>
        <begin position="1232"/>
        <end position="1241"/>
    </location>
</feature>
<feature type="compositionally biased region" description="Low complexity" evidence="9">
    <location>
        <begin position="1552"/>
        <end position="1571"/>
    </location>
</feature>
<feature type="compositionally biased region" description="Low complexity" evidence="9">
    <location>
        <begin position="1680"/>
        <end position="1699"/>
    </location>
</feature>
<feature type="compositionally biased region" description="Low complexity" evidence="9">
    <location>
        <begin position="1579"/>
        <end position="1594"/>
    </location>
</feature>
<feature type="compositionally biased region" description="Low complexity" evidence="9">
    <location>
        <begin position="1794"/>
        <end position="1818"/>
    </location>
</feature>
<dbReference type="GeneID" id="114334577"/>
<keyword evidence="3" id="KW-0158">Chromosome</keyword>
<name>A0ABM5ISA8_DIAVI</name>
<dbReference type="PANTHER" id="PTHR14418:SF5">
    <property type="entry name" value="CONDENSIN COMPLEX SUBUNIT 3"/>
    <property type="match status" value="1"/>
</dbReference>
<feature type="compositionally biased region" description="Low complexity" evidence="9">
    <location>
        <begin position="1846"/>
        <end position="1856"/>
    </location>
</feature>
<feature type="compositionally biased region" description="Polar residues" evidence="9">
    <location>
        <begin position="1299"/>
        <end position="1312"/>
    </location>
</feature>
<sequence>MSYVIKEVLKKVEVTKANHQKQLKILKQQYDRGSVEHFFVHIRNFLKLIFTADMSVYVENVLEFLALFIAEVTPDDTMEDDFTETGHPLLTMTIKETLQYHRLVNENHRRNSCLFIRLILAKIGPNKNLDNEICDLIEEAMLERTLDPKPAVRYQAVLALIRLQDPMNADSPVNKAYLSLIVDANASIRVEVVKNIAPYNISIPQIVNRLRDIDQNVRIAAIRKCADLSPKSFKILERQHILTCGITENIPKVKNVFIENLLPKWLNAYQNNYILFLNALKLDADENDISNTEKLTKDLFELWLRSTPVGEIISVLPLDEETKIISLNKLTSEAVAVWYNLVTYLRDNGSQEEYLDDILPDLTPFCNYVESIINEKSKHKMEDWEYLDYQYILNSLFGIAAGYDFADEVGRKTLHQLSQKLLAEENLLLKLKQKLVTLTEQTAQKTEDITNIICHVISDIQAPLIEVQVEQSSVEQTNKEHQKAEIKIKIMRLETELEDAAENQEYLKAETLKNSISDLKRQLQELATSTIEMVKVTKDDHKTVCECLDLLISLLALPNVKTMTPSLVAVKQEFVIPLLSRDDIDDEVNWRLLKCIAMFCILDESMAQEYVKKLCIPIITYRQIPNYNKQALIISIKAIIDIFRIYGYNIFGDKDSTMVSTNGSRSNLSLATSYNKRRLYGTDQADDSIILVHNWETIVEVILNMLDDEISEIRNVAIEAISKLILNEFPVSPTLISRLILKWYNPMAAQVPDRSQQLIGVVISNYVKNIEGAKEVIANAIIPTLQSIVSAPTTSPLAAVDVDNLLMFLSTIIGADNRKDLINIHINMAHMFTHEIIKRKHDFVAIHLSKFLLILDISSDNIAAIKELKTQVQKVLDDESLSEKTLKRNLLKIHEKLNASLEKLNSLAENNLEATENSNINNSNEDNTQNEACHPTTSSDIQQLSNVTNSTRHITNLSSIQEENEDGQGKEAFENDTSNADNVDKRKSTDDEEAVEPDKNLTNNTAGSGIERDKENAEEQNSEERLKSAEESSNDRNKNSEEDDENHFITPKKTLQEKRKRTKDVIEETNSDMDNNNKFSKRRKKDRNEGNIHSGTGDKGTSDLSEDVQHHSDKSSNQEIVVNITPRSRISSHILQMRPNLRNNKSPIFIQSSSSNEDNSEINKPRKRNASQKASKTNVGASSGKHNTEVFVNITPSSRISRNGQKSTNSSLTDKKMDEVNSKQSKNMHKGNINNNPSPKANSDIICNIDSSSSTSIGTGSFRSKGNNNNANDGSSNSDISTSGTATRSTRNNNTSNNLKTPSIRKTTIVSNEKNKKKNDDNNTDSSSTTSNTFKSTRSLKENLSSKDSNSEENTLSSNMTKSGRNKSINEESSRTENEGSAANSRFKNARNKGTTNNDTSSKLNKGNKTGTDDSSVIRNTKNKSYSTNVESDATTLAKNKGHKSNRNNNTNLKTDTKSITNNSLTTPVRSTRRAGNDIDNAYSNAKSRSNTTTDSSSTVSSPTRSSKNNEKQSKNTNSKTDSKSITNNSLTTPVRNTRRMGNDIDNVNAKSRSSTTTDSSSTVSSPTRNSKNNEKQSKNTNSKTDSKSITNNSLTTPVRNTRRMGNDIDNVNAKSRSSTTTDSSSTVSSPTRSSKNNEKQSKNTNSKTDSRSSTNNSLTTPIRSTRRKGNDIDNVNAKSRSSTTTDSSSTVSSPTRNSKNSEKQSKPVENKNMDKNKNKENVANNSSRTNNHLRSTKNTPTVRQTPGSGNNATNEKTRSKDDTKGVRSVSSSEPPHANMRSISKKQQKNNSITKTTTPNNVNNTITDNSSTSLSPTRSTRRQNNEKVANKYNEIMSQLISKKKNTNNSPKKPNNSRNADSSPKGSSKNLPKNQNKNHKKLSKELFPAKRTTRNGKTSDTVLDSDSDKTSSKPKIIPNVENNSLTIKTKNKSTTDTDSTTASSIVSRFKKRKLTNEKIVKKTKDLKHVKTDKGTVRNKRRYPSDGSSDRSSPKRLRIRNKRISIARHRQGTKYKNLK</sequence>
<feature type="region of interest" description="Disordered" evidence="9">
    <location>
        <begin position="917"/>
        <end position="941"/>
    </location>
</feature>
<dbReference type="EnsemblMetazoa" id="XM_028284643.2">
    <property type="protein sequence ID" value="XP_028140444.2"/>
    <property type="gene ID" value="LOC114334577"/>
</dbReference>
<feature type="compositionally biased region" description="Polar residues" evidence="9">
    <location>
        <begin position="1346"/>
        <end position="1367"/>
    </location>
</feature>
<evidence type="ECO:0000256" key="2">
    <source>
        <dbReference type="ARBA" id="ARBA00006533"/>
    </source>
</evidence>
<keyword evidence="8" id="KW-0175">Coiled coil</keyword>
<feature type="region of interest" description="Disordered" evidence="9">
    <location>
        <begin position="958"/>
        <end position="1828"/>
    </location>
</feature>
<feature type="compositionally biased region" description="Polar residues" evidence="9">
    <location>
        <begin position="1643"/>
        <end position="1664"/>
    </location>
</feature>
<feature type="domain" description="Nuclear condensin complex subunit 3 C-terminal" evidence="10">
    <location>
        <begin position="547"/>
        <end position="845"/>
    </location>
</feature>
<evidence type="ECO:0000256" key="6">
    <source>
        <dbReference type="ARBA" id="ARBA00023067"/>
    </source>
</evidence>
<dbReference type="RefSeq" id="XP_028140444.2">
    <property type="nucleotide sequence ID" value="XM_028284643.2"/>
</dbReference>
<feature type="compositionally biased region" description="Polar residues" evidence="9">
    <location>
        <begin position="1379"/>
        <end position="1438"/>
    </location>
</feature>
<keyword evidence="5" id="KW-0498">Mitosis</keyword>
<feature type="compositionally biased region" description="Low complexity" evidence="9">
    <location>
        <begin position="1488"/>
        <end position="1507"/>
    </location>
</feature>
<feature type="compositionally biased region" description="Basic and acidic residues" evidence="9">
    <location>
        <begin position="1964"/>
        <end position="1974"/>
    </location>
</feature>
<feature type="compositionally biased region" description="Low complexity" evidence="9">
    <location>
        <begin position="1515"/>
        <end position="1530"/>
    </location>
</feature>
<evidence type="ECO:0000313" key="12">
    <source>
        <dbReference type="Proteomes" id="UP001652700"/>
    </source>
</evidence>
<feature type="compositionally biased region" description="Low complexity" evidence="9">
    <location>
        <begin position="1616"/>
        <end position="1635"/>
    </location>
</feature>
<dbReference type="Pfam" id="PF12719">
    <property type="entry name" value="Cnd3"/>
    <property type="match status" value="1"/>
</dbReference>
<proteinExistence type="inferred from homology"/>
<feature type="region of interest" description="Disordered" evidence="9">
    <location>
        <begin position="1841"/>
        <end position="1943"/>
    </location>
</feature>
<evidence type="ECO:0000256" key="5">
    <source>
        <dbReference type="ARBA" id="ARBA00022776"/>
    </source>
</evidence>
<feature type="compositionally biased region" description="Basic and acidic residues" evidence="9">
    <location>
        <begin position="1700"/>
        <end position="1721"/>
    </location>
</feature>
<feature type="compositionally biased region" description="Polar residues" evidence="9">
    <location>
        <begin position="1723"/>
        <end position="1755"/>
    </location>
</feature>
<keyword evidence="4" id="KW-0132">Cell division</keyword>
<feature type="compositionally biased region" description="Low complexity" evidence="9">
    <location>
        <begin position="1324"/>
        <end position="1337"/>
    </location>
</feature>
<reference evidence="11" key="1">
    <citation type="submission" date="2025-05" db="UniProtKB">
        <authorList>
            <consortium name="EnsemblMetazoa"/>
        </authorList>
    </citation>
    <scope>IDENTIFICATION</scope>
</reference>